<evidence type="ECO:0000256" key="1">
    <source>
        <dbReference type="SAM" id="SignalP"/>
    </source>
</evidence>
<dbReference type="AlphaFoldDB" id="R9PIY3"/>
<reference evidence="2" key="1">
    <citation type="journal article" date="2013" name="Genome Announc.">
        <title>Draft Genome Sequence of Agarivorans albus Strain MKT 106T, an Agarolytic Marine Bacterium.</title>
        <authorList>
            <person name="Yasuike M."/>
            <person name="Nakamura Y."/>
            <person name="Kai W."/>
            <person name="Fujiwara A."/>
            <person name="Fukui Y."/>
            <person name="Satomi M."/>
            <person name="Sano M."/>
        </authorList>
    </citation>
    <scope>NUCLEOTIDE SEQUENCE [LARGE SCALE GENOMIC DNA]</scope>
</reference>
<gene>
    <name evidence="2" type="ORF">AALB_1298</name>
</gene>
<keyword evidence="3" id="KW-1185">Reference proteome</keyword>
<sequence>MKILKIGLVLVTLLLSLPSFADCVHGGNVYPEGATIGSYKCVNGSWVGN</sequence>
<dbReference type="RefSeq" id="WP_016400986.1">
    <property type="nucleotide sequence ID" value="NZ_BARX01000006.1"/>
</dbReference>
<accession>R9PIY3</accession>
<protein>
    <submittedName>
        <fullName evidence="2">Uncharacterized protein</fullName>
    </submittedName>
</protein>
<comment type="caution">
    <text evidence="2">The sequence shown here is derived from an EMBL/GenBank/DDBJ whole genome shotgun (WGS) entry which is preliminary data.</text>
</comment>
<organism evidence="2 3">
    <name type="scientific">Agarivorans albus MKT 106</name>
    <dbReference type="NCBI Taxonomy" id="1331007"/>
    <lineage>
        <taxon>Bacteria</taxon>
        <taxon>Pseudomonadati</taxon>
        <taxon>Pseudomonadota</taxon>
        <taxon>Gammaproteobacteria</taxon>
        <taxon>Alteromonadales</taxon>
        <taxon>Alteromonadaceae</taxon>
        <taxon>Agarivorans</taxon>
    </lineage>
</organism>
<dbReference type="EMBL" id="BARX01000006">
    <property type="protein sequence ID" value="GAD01218.1"/>
    <property type="molecule type" value="Genomic_DNA"/>
</dbReference>
<evidence type="ECO:0000313" key="2">
    <source>
        <dbReference type="EMBL" id="GAD01218.1"/>
    </source>
</evidence>
<name>R9PIY3_AGAAL</name>
<dbReference type="Proteomes" id="UP000014461">
    <property type="component" value="Unassembled WGS sequence"/>
</dbReference>
<evidence type="ECO:0000313" key="3">
    <source>
        <dbReference type="Proteomes" id="UP000014461"/>
    </source>
</evidence>
<proteinExistence type="predicted"/>
<keyword evidence="1" id="KW-0732">Signal</keyword>
<feature type="signal peptide" evidence="1">
    <location>
        <begin position="1"/>
        <end position="21"/>
    </location>
</feature>
<feature type="chain" id="PRO_5004488083" evidence="1">
    <location>
        <begin position="22"/>
        <end position="49"/>
    </location>
</feature>